<protein>
    <submittedName>
        <fullName evidence="1">Uncharacterized protein</fullName>
    </submittedName>
</protein>
<name>A0AA88A7Z7_FICCA</name>
<gene>
    <name evidence="1" type="ORF">TIFTF001_020137</name>
</gene>
<proteinExistence type="predicted"/>
<keyword evidence="2" id="KW-1185">Reference proteome</keyword>
<evidence type="ECO:0000313" key="1">
    <source>
        <dbReference type="EMBL" id="GMN50969.1"/>
    </source>
</evidence>
<dbReference type="Proteomes" id="UP001187192">
    <property type="component" value="Unassembled WGS sequence"/>
</dbReference>
<sequence length="112" mass="12464">MLQAHRCYRSNKSVPRVHGLVLGDTRLSCHQHQWGVAASHVSDTTCKRLTIRVGNIVPEYYLTRVHGKPQWYGDHAPCGLGRMLSHDVQLVCANRELLGHPVLAGLPGYSLT</sequence>
<organism evidence="1 2">
    <name type="scientific">Ficus carica</name>
    <name type="common">Common fig</name>
    <dbReference type="NCBI Taxonomy" id="3494"/>
    <lineage>
        <taxon>Eukaryota</taxon>
        <taxon>Viridiplantae</taxon>
        <taxon>Streptophyta</taxon>
        <taxon>Embryophyta</taxon>
        <taxon>Tracheophyta</taxon>
        <taxon>Spermatophyta</taxon>
        <taxon>Magnoliopsida</taxon>
        <taxon>eudicotyledons</taxon>
        <taxon>Gunneridae</taxon>
        <taxon>Pentapetalae</taxon>
        <taxon>rosids</taxon>
        <taxon>fabids</taxon>
        <taxon>Rosales</taxon>
        <taxon>Moraceae</taxon>
        <taxon>Ficeae</taxon>
        <taxon>Ficus</taxon>
    </lineage>
</organism>
<reference evidence="1" key="1">
    <citation type="submission" date="2023-07" db="EMBL/GenBank/DDBJ databases">
        <title>draft genome sequence of fig (Ficus carica).</title>
        <authorList>
            <person name="Takahashi T."/>
            <person name="Nishimura K."/>
        </authorList>
    </citation>
    <scope>NUCLEOTIDE SEQUENCE</scope>
</reference>
<dbReference type="AlphaFoldDB" id="A0AA88A7Z7"/>
<comment type="caution">
    <text evidence="1">The sequence shown here is derived from an EMBL/GenBank/DDBJ whole genome shotgun (WGS) entry which is preliminary data.</text>
</comment>
<evidence type="ECO:0000313" key="2">
    <source>
        <dbReference type="Proteomes" id="UP001187192"/>
    </source>
</evidence>
<dbReference type="EMBL" id="BTGU01000035">
    <property type="protein sequence ID" value="GMN50969.1"/>
    <property type="molecule type" value="Genomic_DNA"/>
</dbReference>
<accession>A0AA88A7Z7</accession>